<reference evidence="2" key="1">
    <citation type="submission" date="2021-03" db="EMBL/GenBank/DDBJ databases">
        <title>Evolutionary innovations through gain and loss of genes in the ectomycorrhizal Boletales.</title>
        <authorList>
            <person name="Wu G."/>
            <person name="Miyauchi S."/>
            <person name="Morin E."/>
            <person name="Yang Z.-L."/>
            <person name="Xu J."/>
            <person name="Martin F.M."/>
        </authorList>
    </citation>
    <scope>NUCLEOTIDE SEQUENCE</scope>
    <source>
        <strain evidence="2">BR01</strain>
    </source>
</reference>
<dbReference type="InterPro" id="IPR040976">
    <property type="entry name" value="Pkinase_fungal"/>
</dbReference>
<dbReference type="Proteomes" id="UP000683000">
    <property type="component" value="Unassembled WGS sequence"/>
</dbReference>
<dbReference type="AlphaFoldDB" id="A0A8I2YLW5"/>
<dbReference type="PANTHER" id="PTHR38248:SF2">
    <property type="entry name" value="FUNK1 11"/>
    <property type="match status" value="1"/>
</dbReference>
<dbReference type="OrthoDB" id="2690194at2759"/>
<dbReference type="PANTHER" id="PTHR38248">
    <property type="entry name" value="FUNK1 6"/>
    <property type="match status" value="1"/>
</dbReference>
<evidence type="ECO:0000313" key="3">
    <source>
        <dbReference type="Proteomes" id="UP000683000"/>
    </source>
</evidence>
<sequence>MGEVKKRYSKDIKKDSYVELAGKVTFLLEAQDGRYTHHPFLFDHGGSISTHPLDIHQLPREFLQILLGITFADRITLGFDYTISPTQNSQKTIQILMRGQEYSILINTLLFFSGSMHSWGTTVWSGKVIIEEEEEDVVVKDSWVDPLRQYTEGRILRILEKANVQCVPRLVHEQQVRTQHPITRNFLNHLTHILCSLIDGSPNPSHHDALKHAGILHCNVSLFNLLVLMHDDPNTDFINQVLQEPERSNMHARIQGISRRGLLGDWGDAVPVNVSPSDEHALCATPAIRVEGETKPLPLTNFKGTHSIIIPVADEPLPSDSGFSTDASPLQCTGTWAWMAAELSHIGPGTPVVHQGHHDLESFFYILLAICLLYNDPGRLKPPKVLAYCFDPYFAIPRPSTLKVTTVQSDFGWTRLILPHVFPYFQPLIPLLKKIREELILPIKFQGDKLRMNCWFTHDDFVDAIVMVLSKLPNNYWVAKEPNRTADTVPQNTLTST</sequence>
<accession>A0A8I2YLW5</accession>
<keyword evidence="3" id="KW-1185">Reference proteome</keyword>
<feature type="domain" description="Fungal-type protein kinase" evidence="1">
    <location>
        <begin position="327"/>
        <end position="371"/>
    </location>
</feature>
<name>A0A8I2YLW5_9AGAM</name>
<organism evidence="2 3">
    <name type="scientific">Boletus reticuloceps</name>
    <dbReference type="NCBI Taxonomy" id="495285"/>
    <lineage>
        <taxon>Eukaryota</taxon>
        <taxon>Fungi</taxon>
        <taxon>Dikarya</taxon>
        <taxon>Basidiomycota</taxon>
        <taxon>Agaricomycotina</taxon>
        <taxon>Agaricomycetes</taxon>
        <taxon>Agaricomycetidae</taxon>
        <taxon>Boletales</taxon>
        <taxon>Boletineae</taxon>
        <taxon>Boletaceae</taxon>
        <taxon>Boletoideae</taxon>
        <taxon>Boletus</taxon>
    </lineage>
</organism>
<dbReference type="EMBL" id="JAGFBS010000016">
    <property type="protein sequence ID" value="KAG6374959.1"/>
    <property type="molecule type" value="Genomic_DNA"/>
</dbReference>
<evidence type="ECO:0000313" key="2">
    <source>
        <dbReference type="EMBL" id="KAG6374959.1"/>
    </source>
</evidence>
<feature type="domain" description="Fungal-type protein kinase" evidence="1">
    <location>
        <begin position="2"/>
        <end position="179"/>
    </location>
</feature>
<dbReference type="Pfam" id="PF17667">
    <property type="entry name" value="Pkinase_fungal"/>
    <property type="match status" value="2"/>
</dbReference>
<protein>
    <recommendedName>
        <fullName evidence="1">Fungal-type protein kinase domain-containing protein</fullName>
    </recommendedName>
</protein>
<gene>
    <name evidence="2" type="ORF">JVT61DRAFT_3716</name>
</gene>
<comment type="caution">
    <text evidence="2">The sequence shown here is derived from an EMBL/GenBank/DDBJ whole genome shotgun (WGS) entry which is preliminary data.</text>
</comment>
<evidence type="ECO:0000259" key="1">
    <source>
        <dbReference type="Pfam" id="PF17667"/>
    </source>
</evidence>
<proteinExistence type="predicted"/>